<gene>
    <name evidence="2" type="ORF">F9B16_02330</name>
</gene>
<dbReference type="EMBL" id="WBMR01000003">
    <property type="protein sequence ID" value="KAB2388786.1"/>
    <property type="molecule type" value="Genomic_DNA"/>
</dbReference>
<dbReference type="OrthoDB" id="249168at2"/>
<protein>
    <recommendedName>
        <fullName evidence="4">CehA/McbA family metallohydrolase</fullName>
    </recommendedName>
</protein>
<dbReference type="AlphaFoldDB" id="A0A6L3W1K8"/>
<feature type="region of interest" description="Disordered" evidence="1">
    <location>
        <begin position="829"/>
        <end position="857"/>
    </location>
</feature>
<keyword evidence="3" id="KW-1185">Reference proteome</keyword>
<sequence length="857" mass="93981">MTWQRGYRALDLAASWNAPLTLLDDVDASFTGERTLYGLPFRFGTDLDGASLVRVTQDAPAVIPVDEDCQWILFAHAIEEPSLFEGAPVGETVARYTLRYTDGGAESVPVRQRFEIGPTPRLWEGRPLPLDWGQTPFLALPDAQHRLMHRTCGRYDAAGARYVDIDDPQARSPYVLPYRFYLWPWRNPHPGRRAAALEIETAGPAVLIGAITLSRLAEEPFGRTVSRELIFSLARGSVDEDVAVTVDRGTATYAYRTVDDAGLSTPPAWGGATSERTGYVRVAAVPSATVALDVAGTVEARFTWGDLLEQGRITTGDGTEWRLTEPGRAWIRGTVVDAATGEPLTCRLHFHTPDGIPLAPYGHHAHINSDGNTWNLDIGGDVRLGQRTYAYIDGEFEGWLPHGRVIVEAAHGFDYVPLREELTIRPGQRTLELRLERFHDPEADGYVAGDTHVHFVSTHGAELEARGEGVRVTNLLLSQWGHLHTNVEDFTGHPHTSADGATHVHTGQENRTAMLGHINLLGLRAPIRPWCTGGAEESDLGGGLETTLAHWADECHAQGGTVLLAHFPVPNGEAAALIATGRLDGVEMIAYDDYNITQYYRYLNAGYRLTLVGGTDKMSSEVPIGLVRTYARVTDPATMDYWDWCEAVRSGDTVVTSGPHLRLSVDEAPPGSVLTGTGGRTVHGAAEFRSIFPIDRLEIVVDGTVVESRRWDEPVLTGSLDFDLQVEESSWVAARCYGPGDGIARHRDVWERPIMAHTSPVYLAADDAYRRTDEGVLAEMLHLIDGVEEHIRHRARTVWPGPVGHRHGTSDHTRYLLAPLAEARQAIRASSMTGPAEPASVRRTNRAGNESDAPKSS</sequence>
<dbReference type="RefSeq" id="WP_151538132.1">
    <property type="nucleotide sequence ID" value="NZ_WBMR01000003.1"/>
</dbReference>
<comment type="caution">
    <text evidence="2">The sequence shown here is derived from an EMBL/GenBank/DDBJ whole genome shotgun (WGS) entry which is preliminary data.</text>
</comment>
<organism evidence="2 3">
    <name type="scientific">Actinomadura montaniterrae</name>
    <dbReference type="NCBI Taxonomy" id="1803903"/>
    <lineage>
        <taxon>Bacteria</taxon>
        <taxon>Bacillati</taxon>
        <taxon>Actinomycetota</taxon>
        <taxon>Actinomycetes</taxon>
        <taxon>Streptosporangiales</taxon>
        <taxon>Thermomonosporaceae</taxon>
        <taxon>Actinomadura</taxon>
    </lineage>
</organism>
<name>A0A6L3W1K8_9ACTN</name>
<accession>A0A6L3W1K8</accession>
<evidence type="ECO:0000313" key="3">
    <source>
        <dbReference type="Proteomes" id="UP000483004"/>
    </source>
</evidence>
<dbReference type="Proteomes" id="UP000483004">
    <property type="component" value="Unassembled WGS sequence"/>
</dbReference>
<dbReference type="NCBIfam" id="NF038032">
    <property type="entry name" value="CehA_McbA_metalo"/>
    <property type="match status" value="1"/>
</dbReference>
<dbReference type="InterPro" id="IPR016195">
    <property type="entry name" value="Pol/histidinol_Pase-like"/>
</dbReference>
<evidence type="ECO:0008006" key="4">
    <source>
        <dbReference type="Google" id="ProtNLM"/>
    </source>
</evidence>
<dbReference type="Gene3D" id="3.20.20.140">
    <property type="entry name" value="Metal-dependent hydrolases"/>
    <property type="match status" value="1"/>
</dbReference>
<evidence type="ECO:0000313" key="2">
    <source>
        <dbReference type="EMBL" id="KAB2388786.1"/>
    </source>
</evidence>
<evidence type="ECO:0000256" key="1">
    <source>
        <dbReference type="SAM" id="MobiDB-lite"/>
    </source>
</evidence>
<dbReference type="SUPFAM" id="SSF89550">
    <property type="entry name" value="PHP domain-like"/>
    <property type="match status" value="1"/>
</dbReference>
<proteinExistence type="predicted"/>
<reference evidence="2 3" key="1">
    <citation type="submission" date="2019-09" db="EMBL/GenBank/DDBJ databases">
        <title>Actinomadura physcomitrii sp. nov., a novel actinomycete isolated from moss [Physcomitrium sphaericum (Ludw) Fuernr].</title>
        <authorList>
            <person name="Liu C."/>
            <person name="Zhuang X."/>
        </authorList>
    </citation>
    <scope>NUCLEOTIDE SEQUENCE [LARGE SCALE GENOMIC DNA]</scope>
    <source>
        <strain evidence="2 3">CYP1-1B</strain>
    </source>
</reference>